<dbReference type="Gene3D" id="1.20.120.1760">
    <property type="match status" value="1"/>
</dbReference>
<gene>
    <name evidence="2" type="ORF">E6K71_00175</name>
</gene>
<dbReference type="Pfam" id="PF01066">
    <property type="entry name" value="CDP-OH_P_transf"/>
    <property type="match status" value="1"/>
</dbReference>
<comment type="caution">
    <text evidence="2">The sequence shown here is derived from an EMBL/GenBank/DDBJ whole genome shotgun (WGS) entry which is preliminary data.</text>
</comment>
<dbReference type="GO" id="GO:0008654">
    <property type="term" value="P:phospholipid biosynthetic process"/>
    <property type="evidence" value="ECO:0007669"/>
    <property type="project" value="InterPro"/>
</dbReference>
<dbReference type="AlphaFoldDB" id="A0A538SJM6"/>
<feature type="transmembrane region" description="Helical" evidence="1">
    <location>
        <begin position="40"/>
        <end position="57"/>
    </location>
</feature>
<evidence type="ECO:0000313" key="2">
    <source>
        <dbReference type="EMBL" id="TMQ51567.1"/>
    </source>
</evidence>
<dbReference type="Proteomes" id="UP000316292">
    <property type="component" value="Unassembled WGS sequence"/>
</dbReference>
<accession>A0A538SJM6</accession>
<feature type="transmembrane region" description="Helical" evidence="1">
    <location>
        <begin position="182"/>
        <end position="208"/>
    </location>
</feature>
<evidence type="ECO:0000256" key="1">
    <source>
        <dbReference type="SAM" id="Phobius"/>
    </source>
</evidence>
<organism evidence="2 3">
    <name type="scientific">Eiseniibacteriota bacterium</name>
    <dbReference type="NCBI Taxonomy" id="2212470"/>
    <lineage>
        <taxon>Bacteria</taxon>
        <taxon>Candidatus Eiseniibacteriota</taxon>
    </lineage>
</organism>
<keyword evidence="1" id="KW-1133">Transmembrane helix</keyword>
<dbReference type="InterPro" id="IPR000462">
    <property type="entry name" value="CDP-OH_P_trans"/>
</dbReference>
<evidence type="ECO:0000313" key="3">
    <source>
        <dbReference type="Proteomes" id="UP000316292"/>
    </source>
</evidence>
<name>A0A538SJM6_UNCEI</name>
<keyword evidence="2" id="KW-0808">Transferase</keyword>
<dbReference type="GO" id="GO:0016780">
    <property type="term" value="F:phosphotransferase activity, for other substituted phosphate groups"/>
    <property type="evidence" value="ECO:0007669"/>
    <property type="project" value="InterPro"/>
</dbReference>
<dbReference type="GO" id="GO:0016020">
    <property type="term" value="C:membrane"/>
    <property type="evidence" value="ECO:0007669"/>
    <property type="project" value="InterPro"/>
</dbReference>
<reference evidence="2 3" key="1">
    <citation type="journal article" date="2019" name="Nat. Microbiol.">
        <title>Mediterranean grassland soil C-N compound turnover is dependent on rainfall and depth, and is mediated by genomically divergent microorganisms.</title>
        <authorList>
            <person name="Diamond S."/>
            <person name="Andeer P.F."/>
            <person name="Li Z."/>
            <person name="Crits-Christoph A."/>
            <person name="Burstein D."/>
            <person name="Anantharaman K."/>
            <person name="Lane K.R."/>
            <person name="Thomas B.C."/>
            <person name="Pan C."/>
            <person name="Northen T.R."/>
            <person name="Banfield J.F."/>
        </authorList>
    </citation>
    <scope>NUCLEOTIDE SEQUENCE [LARGE SCALE GENOMIC DNA]</scope>
    <source>
        <strain evidence="2">WS_1</strain>
    </source>
</reference>
<feature type="transmembrane region" description="Helical" evidence="1">
    <location>
        <begin position="122"/>
        <end position="143"/>
    </location>
</feature>
<keyword evidence="1" id="KW-0812">Transmembrane</keyword>
<sequence>MAAEGPSHERTSIFFLARFERWALPRLASSLPRWVVPDHLTLLGILAATWIAVAYALSNRNEAWLWAASAGLVVHWFGDSLDGTLARVRKIERPRYGFYLDHLTDAYSTTAIGIGLGLSPYMLLSVGLAIVIAYLVLSINVYLETHAFGEFQFGYGWMGPTEARVLLIALNTLALFRPPLPFHIGVVGATIFDVLGAAAALGMASLLLTRVVKNLNRLAAMEPPRS</sequence>
<dbReference type="InterPro" id="IPR043130">
    <property type="entry name" value="CDP-OH_PTrfase_TM_dom"/>
</dbReference>
<keyword evidence="1" id="KW-0472">Membrane</keyword>
<proteinExistence type="predicted"/>
<dbReference type="EMBL" id="VBOR01000005">
    <property type="protein sequence ID" value="TMQ51567.1"/>
    <property type="molecule type" value="Genomic_DNA"/>
</dbReference>
<protein>
    <submittedName>
        <fullName evidence="2">CDP-alcohol phosphatidyltransferase family protein</fullName>
    </submittedName>
</protein>